<organism evidence="8 9">
    <name type="scientific">Haloechinothrix alba</name>
    <dbReference type="NCBI Taxonomy" id="664784"/>
    <lineage>
        <taxon>Bacteria</taxon>
        <taxon>Bacillati</taxon>
        <taxon>Actinomycetota</taxon>
        <taxon>Actinomycetes</taxon>
        <taxon>Pseudonocardiales</taxon>
        <taxon>Pseudonocardiaceae</taxon>
        <taxon>Haloechinothrix</taxon>
    </lineage>
</organism>
<comment type="similarity">
    <text evidence="2 6">Belongs to the zinc-containing alcohol dehydrogenase family.</text>
</comment>
<evidence type="ECO:0000256" key="2">
    <source>
        <dbReference type="ARBA" id="ARBA00008072"/>
    </source>
</evidence>
<dbReference type="PROSITE" id="PS00059">
    <property type="entry name" value="ADH_ZINC"/>
    <property type="match status" value="1"/>
</dbReference>
<dbReference type="SUPFAM" id="SSF50129">
    <property type="entry name" value="GroES-like"/>
    <property type="match status" value="1"/>
</dbReference>
<evidence type="ECO:0000313" key="9">
    <source>
        <dbReference type="Proteomes" id="UP000198348"/>
    </source>
</evidence>
<keyword evidence="3 6" id="KW-0479">Metal-binding</keyword>
<dbReference type="InterPro" id="IPR036291">
    <property type="entry name" value="NAD(P)-bd_dom_sf"/>
</dbReference>
<proteinExistence type="inferred from homology"/>
<dbReference type="SUPFAM" id="SSF51735">
    <property type="entry name" value="NAD(P)-binding Rossmann-fold domains"/>
    <property type="match status" value="1"/>
</dbReference>
<sequence length="341" mass="35726">MRAAVLRGVEDVEVVERDVRRPGSREVLVEVGSVGVCGSDVHYYEHGRVGNFVVTEPLVLGHEASGTVAALGSEVTGHRVGQRVSIEPGVPDFTCAECRSGRYNLCSAVRFMATPPVDGAFCEYVTVHEGFAHPVPETISDDEAALLEPLSVGVWACRKAGVGPGDRVLVSGAGPIGLVTAQAALAFGATEVLASDVNPHRLRLACELGCGDVIDVGTTAVRDTGFEPTVLLECSGNPGATTEAIRTVARAGRVVLVGMGAEEIPLSLSHVQEREIAVAGTFRYANTWPTAIALVASGRVNVAGLVSARFSLDEVESALNYGRRDDKAVKAIVRPSMDVLG</sequence>
<dbReference type="InterPro" id="IPR020843">
    <property type="entry name" value="ER"/>
</dbReference>
<dbReference type="InterPro" id="IPR013149">
    <property type="entry name" value="ADH-like_C"/>
</dbReference>
<evidence type="ECO:0000256" key="3">
    <source>
        <dbReference type="ARBA" id="ARBA00022723"/>
    </source>
</evidence>
<dbReference type="Pfam" id="PF00107">
    <property type="entry name" value="ADH_zinc_N"/>
    <property type="match status" value="1"/>
</dbReference>
<dbReference type="Proteomes" id="UP000198348">
    <property type="component" value="Unassembled WGS sequence"/>
</dbReference>
<dbReference type="PANTHER" id="PTHR43161">
    <property type="entry name" value="SORBITOL DEHYDROGENASE"/>
    <property type="match status" value="1"/>
</dbReference>
<dbReference type="PANTHER" id="PTHR43161:SF9">
    <property type="entry name" value="SORBITOL DEHYDROGENASE"/>
    <property type="match status" value="1"/>
</dbReference>
<dbReference type="InterPro" id="IPR011032">
    <property type="entry name" value="GroES-like_sf"/>
</dbReference>
<gene>
    <name evidence="8" type="ORF">SAMN06265360_103211</name>
</gene>
<protein>
    <submittedName>
        <fullName evidence="8">L-iditol 2-dehydrogenase</fullName>
    </submittedName>
</protein>
<dbReference type="RefSeq" id="WP_089300057.1">
    <property type="nucleotide sequence ID" value="NZ_FZNW01000003.1"/>
</dbReference>
<reference evidence="8 9" key="1">
    <citation type="submission" date="2017-06" db="EMBL/GenBank/DDBJ databases">
        <authorList>
            <person name="Kim H.J."/>
            <person name="Triplett B.A."/>
        </authorList>
    </citation>
    <scope>NUCLEOTIDE SEQUENCE [LARGE SCALE GENOMIC DNA]</scope>
    <source>
        <strain evidence="8 9">DSM 45207</strain>
    </source>
</reference>
<keyword evidence="9" id="KW-1185">Reference proteome</keyword>
<dbReference type="InterPro" id="IPR002328">
    <property type="entry name" value="ADH_Zn_CS"/>
</dbReference>
<evidence type="ECO:0000256" key="5">
    <source>
        <dbReference type="ARBA" id="ARBA00023002"/>
    </source>
</evidence>
<evidence type="ECO:0000313" key="8">
    <source>
        <dbReference type="EMBL" id="SNR36223.1"/>
    </source>
</evidence>
<feature type="domain" description="Enoyl reductase (ER)" evidence="7">
    <location>
        <begin position="8"/>
        <end position="333"/>
    </location>
</feature>
<dbReference type="EMBL" id="FZNW01000003">
    <property type="protein sequence ID" value="SNR36223.1"/>
    <property type="molecule type" value="Genomic_DNA"/>
</dbReference>
<evidence type="ECO:0000256" key="6">
    <source>
        <dbReference type="RuleBase" id="RU361277"/>
    </source>
</evidence>
<dbReference type="OrthoDB" id="3987021at2"/>
<evidence type="ECO:0000256" key="4">
    <source>
        <dbReference type="ARBA" id="ARBA00022833"/>
    </source>
</evidence>
<dbReference type="Pfam" id="PF08240">
    <property type="entry name" value="ADH_N"/>
    <property type="match status" value="1"/>
</dbReference>
<name>A0A238VR10_9PSEU</name>
<dbReference type="Gene3D" id="3.40.50.720">
    <property type="entry name" value="NAD(P)-binding Rossmann-like Domain"/>
    <property type="match status" value="1"/>
</dbReference>
<accession>A0A238VR10</accession>
<dbReference type="CDD" id="cd05285">
    <property type="entry name" value="sorbitol_DH"/>
    <property type="match status" value="1"/>
</dbReference>
<dbReference type="InterPro" id="IPR013154">
    <property type="entry name" value="ADH-like_N"/>
</dbReference>
<dbReference type="GO" id="GO:0016616">
    <property type="term" value="F:oxidoreductase activity, acting on the CH-OH group of donors, NAD or NADP as acceptor"/>
    <property type="evidence" value="ECO:0007669"/>
    <property type="project" value="InterPro"/>
</dbReference>
<keyword evidence="5" id="KW-0560">Oxidoreductase</keyword>
<dbReference type="InterPro" id="IPR045306">
    <property type="entry name" value="SDH-like"/>
</dbReference>
<dbReference type="GO" id="GO:0008270">
    <property type="term" value="F:zinc ion binding"/>
    <property type="evidence" value="ECO:0007669"/>
    <property type="project" value="InterPro"/>
</dbReference>
<dbReference type="SMART" id="SM00829">
    <property type="entry name" value="PKS_ER"/>
    <property type="match status" value="1"/>
</dbReference>
<evidence type="ECO:0000256" key="1">
    <source>
        <dbReference type="ARBA" id="ARBA00001947"/>
    </source>
</evidence>
<keyword evidence="4 6" id="KW-0862">Zinc</keyword>
<evidence type="ECO:0000259" key="7">
    <source>
        <dbReference type="SMART" id="SM00829"/>
    </source>
</evidence>
<comment type="cofactor">
    <cofactor evidence="1 6">
        <name>Zn(2+)</name>
        <dbReference type="ChEBI" id="CHEBI:29105"/>
    </cofactor>
</comment>
<dbReference type="AlphaFoldDB" id="A0A238VR10"/>
<dbReference type="Gene3D" id="3.90.180.10">
    <property type="entry name" value="Medium-chain alcohol dehydrogenases, catalytic domain"/>
    <property type="match status" value="1"/>
</dbReference>